<dbReference type="Proteomes" id="UP000787156">
    <property type="component" value="Unassembled WGS sequence"/>
</dbReference>
<comment type="caution">
    <text evidence="3">The sequence shown here is derived from an EMBL/GenBank/DDBJ whole genome shotgun (WGS) entry which is preliminary data.</text>
</comment>
<dbReference type="AlphaFoldDB" id="A0A9D3A0B7"/>
<name>A0A9D3A0B7_ACILW</name>
<keyword evidence="2" id="KW-0472">Membrane</keyword>
<proteinExistence type="predicted"/>
<feature type="coiled-coil region" evidence="1">
    <location>
        <begin position="63"/>
        <end position="90"/>
    </location>
</feature>
<keyword evidence="2" id="KW-1133">Transmembrane helix</keyword>
<evidence type="ECO:0000313" key="4">
    <source>
        <dbReference type="Proteomes" id="UP000787156"/>
    </source>
</evidence>
<sequence length="320" mass="37148">MFSNLLKLTQEKIFGFSLRYQEVKDPYTLSRKKINEQINSEQSDNEDVHPTADEIFKPFSIQLNKDEELKERLKEEISELKSVYKLSIETRNFEISNLIHRNNFFMLFQGVLLAAVFSNQASKPFVESTICCMGIFISWHQIKVAAGAKYWQEWWEVRTSDIELTLKRKMEKLTGSNESFISLFDFSETKSKSDTEKKVIAKTYKKPLYTTKAPELFENISKTLISGRYSVSRVPISSGIILLITWLVLFLGTLGLTESVMNTSSKYELCIRECNSKSDIPAMLKDGWNDFKLINGHFFTDNEDPPTQLIFNQYNQEKPR</sequence>
<organism evidence="3 4">
    <name type="scientific">Acinetobacter lwoffii</name>
    <dbReference type="NCBI Taxonomy" id="28090"/>
    <lineage>
        <taxon>Bacteria</taxon>
        <taxon>Pseudomonadati</taxon>
        <taxon>Pseudomonadota</taxon>
        <taxon>Gammaproteobacteria</taxon>
        <taxon>Moraxellales</taxon>
        <taxon>Moraxellaceae</taxon>
        <taxon>Acinetobacter</taxon>
    </lineage>
</organism>
<protein>
    <submittedName>
        <fullName evidence="3">Uncharacterized protein</fullName>
    </submittedName>
</protein>
<keyword evidence="2" id="KW-0812">Transmembrane</keyword>
<gene>
    <name evidence="3" type="ORF">K8V79_11480</name>
</gene>
<reference evidence="3" key="2">
    <citation type="submission" date="2021-09" db="EMBL/GenBank/DDBJ databases">
        <authorList>
            <person name="Gilroy R."/>
        </authorList>
    </citation>
    <scope>NUCLEOTIDE SEQUENCE</scope>
    <source>
        <strain evidence="3">CHK135-1449</strain>
    </source>
</reference>
<dbReference type="Pfam" id="PF24838">
    <property type="entry name" value="8xMP"/>
    <property type="match status" value="1"/>
</dbReference>
<evidence type="ECO:0000256" key="2">
    <source>
        <dbReference type="SAM" id="Phobius"/>
    </source>
</evidence>
<dbReference type="InterPro" id="IPR056918">
    <property type="entry name" value="8xMP"/>
</dbReference>
<reference evidence="3" key="1">
    <citation type="journal article" date="2021" name="PeerJ">
        <title>Extensive microbial diversity within the chicken gut microbiome revealed by metagenomics and culture.</title>
        <authorList>
            <person name="Gilroy R."/>
            <person name="Ravi A."/>
            <person name="Getino M."/>
            <person name="Pursley I."/>
            <person name="Horton D.L."/>
            <person name="Alikhan N.F."/>
            <person name="Baker D."/>
            <person name="Gharbi K."/>
            <person name="Hall N."/>
            <person name="Watson M."/>
            <person name="Adriaenssens E.M."/>
            <person name="Foster-Nyarko E."/>
            <person name="Jarju S."/>
            <person name="Secka A."/>
            <person name="Antonio M."/>
            <person name="Oren A."/>
            <person name="Chaudhuri R.R."/>
            <person name="La Ragione R."/>
            <person name="Hildebrand F."/>
            <person name="Pallen M.J."/>
        </authorList>
    </citation>
    <scope>NUCLEOTIDE SEQUENCE</scope>
    <source>
        <strain evidence="3">CHK135-1449</strain>
    </source>
</reference>
<feature type="transmembrane region" description="Helical" evidence="2">
    <location>
        <begin position="236"/>
        <end position="256"/>
    </location>
</feature>
<dbReference type="EMBL" id="DYWX01000124">
    <property type="protein sequence ID" value="HJF28832.1"/>
    <property type="molecule type" value="Genomic_DNA"/>
</dbReference>
<keyword evidence="1" id="KW-0175">Coiled coil</keyword>
<evidence type="ECO:0000313" key="3">
    <source>
        <dbReference type="EMBL" id="HJF28832.1"/>
    </source>
</evidence>
<evidence type="ECO:0000256" key="1">
    <source>
        <dbReference type="SAM" id="Coils"/>
    </source>
</evidence>
<accession>A0A9D3A0B7</accession>